<gene>
    <name evidence="5" type="ORF">FGF04_03445</name>
</gene>
<dbReference type="AlphaFoldDB" id="A0A5B0BKF3"/>
<protein>
    <submittedName>
        <fullName evidence="5">Dehydrogenase</fullName>
    </submittedName>
</protein>
<dbReference type="OrthoDB" id="256869at2"/>
<dbReference type="Pfam" id="PF22725">
    <property type="entry name" value="GFO_IDH_MocA_C3"/>
    <property type="match status" value="1"/>
</dbReference>
<dbReference type="PANTHER" id="PTHR42840:SF3">
    <property type="entry name" value="BINDING ROSSMANN FOLD OXIDOREDUCTASE, PUTATIVE (AFU_ORTHOLOGUE AFUA_2G10240)-RELATED"/>
    <property type="match status" value="1"/>
</dbReference>
<name>A0A5B0BKF3_9ACTN</name>
<reference evidence="5 6" key="1">
    <citation type="submission" date="2019-05" db="EMBL/GenBank/DDBJ databases">
        <authorList>
            <person name="Hariharan J."/>
            <person name="Choudoir M.J."/>
            <person name="Diebold P."/>
            <person name="Panke-Buisse K."/>
            <person name="Buckley D.H."/>
        </authorList>
    </citation>
    <scope>NUCLEOTIDE SEQUENCE [LARGE SCALE GENOMIC DNA]</scope>
    <source>
        <strain evidence="5 6">SUN51</strain>
    </source>
</reference>
<keyword evidence="6" id="KW-1185">Reference proteome</keyword>
<evidence type="ECO:0000259" key="3">
    <source>
        <dbReference type="Pfam" id="PF01408"/>
    </source>
</evidence>
<organism evidence="5 6">
    <name type="scientific">Streptomyces apricus</name>
    <dbReference type="NCBI Taxonomy" id="1828112"/>
    <lineage>
        <taxon>Bacteria</taxon>
        <taxon>Bacillati</taxon>
        <taxon>Actinomycetota</taxon>
        <taxon>Actinomycetes</taxon>
        <taxon>Kitasatosporales</taxon>
        <taxon>Streptomycetaceae</taxon>
        <taxon>Streptomyces</taxon>
    </lineage>
</organism>
<feature type="domain" description="Gfo/Idh/MocA-like oxidoreductase N-terminal" evidence="3">
    <location>
        <begin position="1"/>
        <end position="118"/>
    </location>
</feature>
<dbReference type="GO" id="GO:0016491">
    <property type="term" value="F:oxidoreductase activity"/>
    <property type="evidence" value="ECO:0007669"/>
    <property type="project" value="UniProtKB-KW"/>
</dbReference>
<evidence type="ECO:0000313" key="6">
    <source>
        <dbReference type="Proteomes" id="UP000324965"/>
    </source>
</evidence>
<dbReference type="InterPro" id="IPR036291">
    <property type="entry name" value="NAD(P)-bd_dom_sf"/>
</dbReference>
<dbReference type="Gene3D" id="3.30.360.10">
    <property type="entry name" value="Dihydrodipicolinate Reductase, domain 2"/>
    <property type="match status" value="1"/>
</dbReference>
<dbReference type="GO" id="GO:0000166">
    <property type="term" value="F:nucleotide binding"/>
    <property type="evidence" value="ECO:0007669"/>
    <property type="project" value="InterPro"/>
</dbReference>
<dbReference type="InterPro" id="IPR055170">
    <property type="entry name" value="GFO_IDH_MocA-like_dom"/>
</dbReference>
<dbReference type="RefSeq" id="WP_149509701.1">
    <property type="nucleotide sequence ID" value="NZ_VDFC01000008.1"/>
</dbReference>
<feature type="domain" description="GFO/IDH/MocA-like oxidoreductase" evidence="4">
    <location>
        <begin position="126"/>
        <end position="246"/>
    </location>
</feature>
<dbReference type="Pfam" id="PF01408">
    <property type="entry name" value="GFO_IDH_MocA"/>
    <property type="match status" value="1"/>
</dbReference>
<accession>A0A5B0BKF3</accession>
<dbReference type="SUPFAM" id="SSF55347">
    <property type="entry name" value="Glyceraldehyde-3-phosphate dehydrogenase-like, C-terminal domain"/>
    <property type="match status" value="1"/>
</dbReference>
<dbReference type="Gene3D" id="3.40.50.720">
    <property type="entry name" value="NAD(P)-binding Rossmann-like Domain"/>
    <property type="match status" value="1"/>
</dbReference>
<dbReference type="InterPro" id="IPR000683">
    <property type="entry name" value="Gfo/Idh/MocA-like_OxRdtase_N"/>
</dbReference>
<dbReference type="PANTHER" id="PTHR42840">
    <property type="entry name" value="NAD(P)-BINDING ROSSMANN-FOLD SUPERFAMILY PROTEIN-RELATED"/>
    <property type="match status" value="1"/>
</dbReference>
<proteinExistence type="inferred from homology"/>
<dbReference type="EMBL" id="VDFC01000008">
    <property type="protein sequence ID" value="KAA0942420.1"/>
    <property type="molecule type" value="Genomic_DNA"/>
</dbReference>
<evidence type="ECO:0000313" key="5">
    <source>
        <dbReference type="EMBL" id="KAA0942420.1"/>
    </source>
</evidence>
<keyword evidence="2" id="KW-0560">Oxidoreductase</keyword>
<comment type="caution">
    <text evidence="5">The sequence shown here is derived from an EMBL/GenBank/DDBJ whole genome shotgun (WGS) entry which is preliminary data.</text>
</comment>
<evidence type="ECO:0000256" key="1">
    <source>
        <dbReference type="ARBA" id="ARBA00010928"/>
    </source>
</evidence>
<dbReference type="Proteomes" id="UP000324965">
    <property type="component" value="Unassembled WGS sequence"/>
</dbReference>
<sequence>MRIGILGLGRIGAFHAETLSRLDVVESLVVADPFAGAVTAAVECFGAEAADSPEALLAAGVDGVVIAAATDAHPGLILAAVRAGVPVFCEKPVARTMKEGAEVLDAVADSGVEIQIGYNRRFDAGFVAARAAVLNGELGLLHTVRSTTLDPAPPPAAYVAASGGIFRDCSVHDFDIIRWVTGREVTEVYATGSNRGEAYIAEAGDADTTAAVLTLDDATLAVVSNSRHNARGYDVRMELHGFRDSIAVGLEDKLPLRSVEPGVTFPAGTPHDFFMDRFTEAYRAELSAFTDVVAGRLSSPCTVADALEAGWIAEACTLSLREHRTVTIEEVRGA</sequence>
<comment type="similarity">
    <text evidence="1">Belongs to the Gfo/Idh/MocA family.</text>
</comment>
<evidence type="ECO:0000259" key="4">
    <source>
        <dbReference type="Pfam" id="PF22725"/>
    </source>
</evidence>
<evidence type="ECO:0000256" key="2">
    <source>
        <dbReference type="ARBA" id="ARBA00023002"/>
    </source>
</evidence>
<dbReference type="SUPFAM" id="SSF51735">
    <property type="entry name" value="NAD(P)-binding Rossmann-fold domains"/>
    <property type="match status" value="1"/>
</dbReference>